<name>A0A265NC04_9BACI</name>
<protein>
    <submittedName>
        <fullName evidence="2">Phosphotransferase</fullName>
    </submittedName>
</protein>
<evidence type="ECO:0000313" key="2">
    <source>
        <dbReference type="EMBL" id="OZU89580.1"/>
    </source>
</evidence>
<dbReference type="Proteomes" id="UP000216498">
    <property type="component" value="Unassembled WGS sequence"/>
</dbReference>
<dbReference type="SUPFAM" id="SSF56112">
    <property type="entry name" value="Protein kinase-like (PK-like)"/>
    <property type="match status" value="1"/>
</dbReference>
<dbReference type="Pfam" id="PF01636">
    <property type="entry name" value="APH"/>
    <property type="match status" value="1"/>
</dbReference>
<dbReference type="GO" id="GO:0004672">
    <property type="term" value="F:protein kinase activity"/>
    <property type="evidence" value="ECO:0007669"/>
    <property type="project" value="InterPro"/>
</dbReference>
<proteinExistence type="predicted"/>
<keyword evidence="2" id="KW-0808">Transferase</keyword>
<evidence type="ECO:0000259" key="1">
    <source>
        <dbReference type="PROSITE" id="PS50011"/>
    </source>
</evidence>
<organism evidence="2 3">
    <name type="scientific">Virgibacillus indicus</name>
    <dbReference type="NCBI Taxonomy" id="2024554"/>
    <lineage>
        <taxon>Bacteria</taxon>
        <taxon>Bacillati</taxon>
        <taxon>Bacillota</taxon>
        <taxon>Bacilli</taxon>
        <taxon>Bacillales</taxon>
        <taxon>Bacillaceae</taxon>
        <taxon>Virgibacillus</taxon>
    </lineage>
</organism>
<dbReference type="Gene3D" id="3.90.1200.10">
    <property type="match status" value="1"/>
</dbReference>
<feature type="domain" description="Protein kinase" evidence="1">
    <location>
        <begin position="11"/>
        <end position="272"/>
    </location>
</feature>
<dbReference type="AlphaFoldDB" id="A0A265NC04"/>
<dbReference type="InterPro" id="IPR002575">
    <property type="entry name" value="Aminoglycoside_PTrfase"/>
</dbReference>
<accession>A0A265NC04</accession>
<dbReference type="EMBL" id="NPMS01000001">
    <property type="protein sequence ID" value="OZU89580.1"/>
    <property type="molecule type" value="Genomic_DNA"/>
</dbReference>
<reference evidence="2 3" key="1">
    <citation type="submission" date="2017-08" db="EMBL/GenBank/DDBJ databases">
        <title>Virgibacillus indicus sp. nov. and Virgibacillus profoundi sp. nov, two moderately halophilic bacteria isolated from marine sediment by using the Microfluidic Streak Plate.</title>
        <authorList>
            <person name="Xu B."/>
            <person name="Hu B."/>
            <person name="Wang J."/>
            <person name="Zhu Y."/>
            <person name="Huang L."/>
            <person name="Du W."/>
            <person name="Huang Y."/>
        </authorList>
    </citation>
    <scope>NUCLEOTIDE SEQUENCE [LARGE SCALE GENOMIC DNA]</scope>
    <source>
        <strain evidence="2 3">IO3-P2-C2</strain>
    </source>
</reference>
<dbReference type="GO" id="GO:0005524">
    <property type="term" value="F:ATP binding"/>
    <property type="evidence" value="ECO:0007669"/>
    <property type="project" value="InterPro"/>
</dbReference>
<dbReference type="RefSeq" id="WP_094883181.1">
    <property type="nucleotide sequence ID" value="NZ_NPMS01000001.1"/>
</dbReference>
<dbReference type="PANTHER" id="PTHR40086">
    <property type="entry name" value="PHOSPHOTRANSFERASE YTMP-RELATED"/>
    <property type="match status" value="1"/>
</dbReference>
<gene>
    <name evidence="2" type="ORF">CIL03_00055</name>
</gene>
<evidence type="ECO:0000313" key="3">
    <source>
        <dbReference type="Proteomes" id="UP000216498"/>
    </source>
</evidence>
<comment type="caution">
    <text evidence="2">The sequence shown here is derived from an EMBL/GenBank/DDBJ whole genome shotgun (WGS) entry which is preliminary data.</text>
</comment>
<dbReference type="InterPro" id="IPR000719">
    <property type="entry name" value="Prot_kinase_dom"/>
</dbReference>
<dbReference type="InterPro" id="IPR011009">
    <property type="entry name" value="Kinase-like_dom_sf"/>
</dbReference>
<dbReference type="PANTHER" id="PTHR40086:SF1">
    <property type="entry name" value="CELL CYCLE REGULATOR CCRZ"/>
    <property type="match status" value="1"/>
</dbReference>
<dbReference type="InterPro" id="IPR052077">
    <property type="entry name" value="CcrZ_PhaseVar_Mediator"/>
</dbReference>
<keyword evidence="3" id="KW-1185">Reference proteome</keyword>
<dbReference type="OrthoDB" id="3171511at2"/>
<dbReference type="PROSITE" id="PS50011">
    <property type="entry name" value="PROTEIN_KINASE_DOM"/>
    <property type="match status" value="1"/>
</dbReference>
<sequence length="272" mass="31669">MVDWLKRVLGKGWEITPAGGLTGDAYFATKNNDRLFLKRNSSPFLAVLSAVGIVPKLIWTRRMENGDVITAQEWLDGRELKAVEMQHPQVAELLHKIHHSSELLHMLMRMGKKPVTTDASFAMMRDRLKQTDLITSYDDVHLALNYLEQLLPITRDQKQVVCHGDLNHNNLLLTNEGSLYLVDWENALIADPVTDYGMVLQWYVPKENWNDWLDNYGLSRDKRLIERMYWYLLLDGLNYLSWHSERNEPNKVMERLKDLNELNEHIGTSILN</sequence>